<keyword evidence="1" id="KW-0812">Transmembrane</keyword>
<name>A0AAN9XC54_PSOTE</name>
<gene>
    <name evidence="2" type="ORF">VNO78_22757</name>
</gene>
<evidence type="ECO:0000313" key="3">
    <source>
        <dbReference type="Proteomes" id="UP001386955"/>
    </source>
</evidence>
<sequence>MKSFKSNFDNIVSPLFLTLVPSFNILILESLMRTVCFTLRSCLVRFEGNLPKSKRQISLLEREVPPVDYNG</sequence>
<evidence type="ECO:0000256" key="1">
    <source>
        <dbReference type="SAM" id="Phobius"/>
    </source>
</evidence>
<comment type="caution">
    <text evidence="2">The sequence shown here is derived from an EMBL/GenBank/DDBJ whole genome shotgun (WGS) entry which is preliminary data.</text>
</comment>
<dbReference type="EMBL" id="JAYMYS010000006">
    <property type="protein sequence ID" value="KAK7387958.1"/>
    <property type="molecule type" value="Genomic_DNA"/>
</dbReference>
<keyword evidence="1" id="KW-0472">Membrane</keyword>
<proteinExistence type="predicted"/>
<organism evidence="2 3">
    <name type="scientific">Psophocarpus tetragonolobus</name>
    <name type="common">Winged bean</name>
    <name type="synonym">Dolichos tetragonolobus</name>
    <dbReference type="NCBI Taxonomy" id="3891"/>
    <lineage>
        <taxon>Eukaryota</taxon>
        <taxon>Viridiplantae</taxon>
        <taxon>Streptophyta</taxon>
        <taxon>Embryophyta</taxon>
        <taxon>Tracheophyta</taxon>
        <taxon>Spermatophyta</taxon>
        <taxon>Magnoliopsida</taxon>
        <taxon>eudicotyledons</taxon>
        <taxon>Gunneridae</taxon>
        <taxon>Pentapetalae</taxon>
        <taxon>rosids</taxon>
        <taxon>fabids</taxon>
        <taxon>Fabales</taxon>
        <taxon>Fabaceae</taxon>
        <taxon>Papilionoideae</taxon>
        <taxon>50 kb inversion clade</taxon>
        <taxon>NPAAA clade</taxon>
        <taxon>indigoferoid/millettioid clade</taxon>
        <taxon>Phaseoleae</taxon>
        <taxon>Psophocarpus</taxon>
    </lineage>
</organism>
<keyword evidence="1" id="KW-1133">Transmembrane helix</keyword>
<evidence type="ECO:0000313" key="2">
    <source>
        <dbReference type="EMBL" id="KAK7387958.1"/>
    </source>
</evidence>
<dbReference type="AlphaFoldDB" id="A0AAN9XC54"/>
<reference evidence="2 3" key="1">
    <citation type="submission" date="2024-01" db="EMBL/GenBank/DDBJ databases">
        <title>The genomes of 5 underutilized Papilionoideae crops provide insights into root nodulation and disease resistanc.</title>
        <authorList>
            <person name="Jiang F."/>
        </authorList>
    </citation>
    <scope>NUCLEOTIDE SEQUENCE [LARGE SCALE GENOMIC DNA]</scope>
    <source>
        <strain evidence="2">DUOXIRENSHENG_FW03</strain>
        <tissue evidence="2">Leaves</tissue>
    </source>
</reference>
<keyword evidence="3" id="KW-1185">Reference proteome</keyword>
<protein>
    <submittedName>
        <fullName evidence="2">Uncharacterized protein</fullName>
    </submittedName>
</protein>
<dbReference type="Proteomes" id="UP001386955">
    <property type="component" value="Unassembled WGS sequence"/>
</dbReference>
<accession>A0AAN9XC54</accession>
<feature type="transmembrane region" description="Helical" evidence="1">
    <location>
        <begin position="12"/>
        <end position="31"/>
    </location>
</feature>